<organism evidence="1 2">
    <name type="scientific">Nibea albiflora</name>
    <name type="common">Yellow drum</name>
    <name type="synonym">Corvina albiflora</name>
    <dbReference type="NCBI Taxonomy" id="240163"/>
    <lineage>
        <taxon>Eukaryota</taxon>
        <taxon>Metazoa</taxon>
        <taxon>Chordata</taxon>
        <taxon>Craniata</taxon>
        <taxon>Vertebrata</taxon>
        <taxon>Euteleostomi</taxon>
        <taxon>Actinopterygii</taxon>
        <taxon>Neopterygii</taxon>
        <taxon>Teleostei</taxon>
        <taxon>Neoteleostei</taxon>
        <taxon>Acanthomorphata</taxon>
        <taxon>Eupercaria</taxon>
        <taxon>Sciaenidae</taxon>
        <taxon>Nibea</taxon>
    </lineage>
</organism>
<proteinExistence type="predicted"/>
<accession>A0ACB7ESZ1</accession>
<comment type="caution">
    <text evidence="1">The sequence shown here is derived from an EMBL/GenBank/DDBJ whole genome shotgun (WGS) entry which is preliminary data.</text>
</comment>
<dbReference type="EMBL" id="CM024811">
    <property type="protein sequence ID" value="KAG8005318.1"/>
    <property type="molecule type" value="Genomic_DNA"/>
</dbReference>
<protein>
    <submittedName>
        <fullName evidence="1">Type-4 ice-structuring protein LS-12</fullName>
    </submittedName>
</protein>
<evidence type="ECO:0000313" key="1">
    <source>
        <dbReference type="EMBL" id="KAG8005318.1"/>
    </source>
</evidence>
<reference evidence="1" key="1">
    <citation type="submission" date="2020-04" db="EMBL/GenBank/DDBJ databases">
        <title>A chromosome-scale assembly and high-density genetic map of the yellow drum (Nibea albiflora) genome.</title>
        <authorList>
            <person name="Xu D."/>
            <person name="Zhang W."/>
            <person name="Chen R."/>
            <person name="Tan P."/>
            <person name="Wang L."/>
            <person name="Song H."/>
            <person name="Tian L."/>
            <person name="Zhu Q."/>
            <person name="Wang B."/>
        </authorList>
    </citation>
    <scope>NUCLEOTIDE SEQUENCE</scope>
    <source>
        <strain evidence="1">ZJHYS-2018</strain>
    </source>
</reference>
<sequence>MKFSLIAAVVVLALAQGSFAEELPSLERMSQYFEEIKTKMTQELTDILQNQDLANHAQNIQTHLEPLAAKFQEQLKTVAANVEEQIKPMAASMGTQFQPMFQDFQTQLEAIVQRVAEQAKAITN</sequence>
<keyword evidence="2" id="KW-1185">Reference proteome</keyword>
<evidence type="ECO:0000313" key="2">
    <source>
        <dbReference type="Proteomes" id="UP000805704"/>
    </source>
</evidence>
<name>A0ACB7ESZ1_NIBAL</name>
<gene>
    <name evidence="1" type="ORF">GBF38_011318</name>
</gene>
<dbReference type="Proteomes" id="UP000805704">
    <property type="component" value="Chromosome 23"/>
</dbReference>